<dbReference type="OrthoDB" id="6436563at2759"/>
<evidence type="ECO:0008006" key="3">
    <source>
        <dbReference type="Google" id="ProtNLM"/>
    </source>
</evidence>
<comment type="caution">
    <text evidence="1">The sequence shown here is derived from an EMBL/GenBank/DDBJ whole genome shotgun (WGS) entry which is preliminary data.</text>
</comment>
<evidence type="ECO:0000313" key="2">
    <source>
        <dbReference type="Proteomes" id="UP000499080"/>
    </source>
</evidence>
<sequence>MSTANVFIRTLPTWENSTRGIGPRQCWLTTVGCSSEMLPSSITRDRPKEIEKWNQPLELLETLDAYENISHGLKKNSTPHNKQNFRIDFPTTERRFKSTVTPKEDNHKKTARNVLSKKTDSTPERRTLQCYGCGTLGYTQSKCPTCSKSKGEAKASVNCVNLFTFKETTSPSSFIVLKICGVESAVCADTGASHSIAGEKLFHMLQSKKVKFKPKIIYLTLADGTQSNVAALTTVVDLKVEGKAVATELSDLPEPKGNRTLLGTNFLQSAGIVLDVLNGKWHFCENPQIQYPFYNVPSKNEISTSISDSEKRIQKLPVLFKFLKRHLL</sequence>
<evidence type="ECO:0000313" key="1">
    <source>
        <dbReference type="EMBL" id="GBM00602.1"/>
    </source>
</evidence>
<dbReference type="InterPro" id="IPR021109">
    <property type="entry name" value="Peptidase_aspartic_dom_sf"/>
</dbReference>
<organism evidence="1 2">
    <name type="scientific">Araneus ventricosus</name>
    <name type="common">Orbweaver spider</name>
    <name type="synonym">Epeira ventricosa</name>
    <dbReference type="NCBI Taxonomy" id="182803"/>
    <lineage>
        <taxon>Eukaryota</taxon>
        <taxon>Metazoa</taxon>
        <taxon>Ecdysozoa</taxon>
        <taxon>Arthropoda</taxon>
        <taxon>Chelicerata</taxon>
        <taxon>Arachnida</taxon>
        <taxon>Araneae</taxon>
        <taxon>Araneomorphae</taxon>
        <taxon>Entelegynae</taxon>
        <taxon>Araneoidea</taxon>
        <taxon>Araneidae</taxon>
        <taxon>Araneus</taxon>
    </lineage>
</organism>
<dbReference type="Gene3D" id="2.40.70.10">
    <property type="entry name" value="Acid Proteases"/>
    <property type="match status" value="1"/>
</dbReference>
<dbReference type="EMBL" id="BGPR01000158">
    <property type="protein sequence ID" value="GBM00602.1"/>
    <property type="molecule type" value="Genomic_DNA"/>
</dbReference>
<dbReference type="AlphaFoldDB" id="A0A4Y2C851"/>
<dbReference type="SUPFAM" id="SSF50630">
    <property type="entry name" value="Acid proteases"/>
    <property type="match status" value="1"/>
</dbReference>
<name>A0A4Y2C851_ARAVE</name>
<proteinExistence type="predicted"/>
<accession>A0A4Y2C851</accession>
<reference evidence="1 2" key="1">
    <citation type="journal article" date="2019" name="Sci. Rep.">
        <title>Orb-weaving spider Araneus ventricosus genome elucidates the spidroin gene catalogue.</title>
        <authorList>
            <person name="Kono N."/>
            <person name="Nakamura H."/>
            <person name="Ohtoshi R."/>
            <person name="Moran D.A.P."/>
            <person name="Shinohara A."/>
            <person name="Yoshida Y."/>
            <person name="Fujiwara M."/>
            <person name="Mori M."/>
            <person name="Tomita M."/>
            <person name="Arakawa K."/>
        </authorList>
    </citation>
    <scope>NUCLEOTIDE SEQUENCE [LARGE SCALE GENOMIC DNA]</scope>
</reference>
<protein>
    <recommendedName>
        <fullName evidence="3">CCHC-type domain-containing protein</fullName>
    </recommendedName>
</protein>
<dbReference type="Proteomes" id="UP000499080">
    <property type="component" value="Unassembled WGS sequence"/>
</dbReference>
<keyword evidence="2" id="KW-1185">Reference proteome</keyword>
<gene>
    <name evidence="1" type="ORF">AVEN_77399_1</name>
</gene>